<dbReference type="AlphaFoldDB" id="A0A183HI20"/>
<comment type="similarity">
    <text evidence="1">Belongs to the short-chain dehydrogenases/reductases (SDR) family.</text>
</comment>
<dbReference type="PANTHER" id="PTHR24322:SF736">
    <property type="entry name" value="RETINOL DEHYDROGENASE 10"/>
    <property type="match status" value="1"/>
</dbReference>
<keyword evidence="5" id="KW-1185">Reference proteome</keyword>
<feature type="transmembrane region" description="Helical" evidence="3">
    <location>
        <begin position="12"/>
        <end position="33"/>
    </location>
</feature>
<keyword evidence="3" id="KW-0812">Transmembrane</keyword>
<proteinExistence type="inferred from homology"/>
<name>A0A183HI20_9BILA</name>
<dbReference type="Proteomes" id="UP000267606">
    <property type="component" value="Unassembled WGS sequence"/>
</dbReference>
<dbReference type="STRING" id="387005.A0A183HI20"/>
<dbReference type="WBParaSite" id="OFLC_0000713101-mRNA-1">
    <property type="protein sequence ID" value="OFLC_0000713101-mRNA-1"/>
    <property type="gene ID" value="OFLC_0000713101"/>
</dbReference>
<evidence type="ECO:0000313" key="6">
    <source>
        <dbReference type="WBParaSite" id="OFLC_0000713101-mRNA-1"/>
    </source>
</evidence>
<accession>A0A183HI20</accession>
<keyword evidence="3" id="KW-1133">Transmembrane helix</keyword>
<dbReference type="PROSITE" id="PS51257">
    <property type="entry name" value="PROKAR_LIPOPROTEIN"/>
    <property type="match status" value="1"/>
</dbReference>
<dbReference type="SUPFAM" id="SSF51735">
    <property type="entry name" value="NAD(P)-binding Rossmann-fold domains"/>
    <property type="match status" value="1"/>
</dbReference>
<evidence type="ECO:0000313" key="4">
    <source>
        <dbReference type="EMBL" id="VDO49471.1"/>
    </source>
</evidence>
<sequence length="123" mass="13553">MAKISWKERFYSSLGMLLHVLFVACPLDFWYWFRSNLKSVNGRTVVITGAASGIGKRLAELFAIDLGAKVAILDINHPGAQETVEEIVESGGIAQCWKCDISQVEEVNECARQINAIFGTMGT</sequence>
<dbReference type="InterPro" id="IPR002347">
    <property type="entry name" value="SDR_fam"/>
</dbReference>
<evidence type="ECO:0000256" key="2">
    <source>
        <dbReference type="ARBA" id="ARBA00023002"/>
    </source>
</evidence>
<dbReference type="GO" id="GO:0016616">
    <property type="term" value="F:oxidoreductase activity, acting on the CH-OH group of donors, NAD or NADP as acceptor"/>
    <property type="evidence" value="ECO:0007669"/>
    <property type="project" value="TreeGrafter"/>
</dbReference>
<gene>
    <name evidence="4" type="ORF">OFLC_LOCUS7131</name>
</gene>
<dbReference type="Gene3D" id="3.40.50.720">
    <property type="entry name" value="NAD(P)-binding Rossmann-like Domain"/>
    <property type="match status" value="1"/>
</dbReference>
<evidence type="ECO:0000256" key="3">
    <source>
        <dbReference type="SAM" id="Phobius"/>
    </source>
</evidence>
<evidence type="ECO:0000256" key="1">
    <source>
        <dbReference type="ARBA" id="ARBA00006484"/>
    </source>
</evidence>
<protein>
    <submittedName>
        <fullName evidence="6">Oxidoreductase, short chain dehydrogenase/reductase family protein</fullName>
    </submittedName>
</protein>
<organism evidence="6">
    <name type="scientific">Onchocerca flexuosa</name>
    <dbReference type="NCBI Taxonomy" id="387005"/>
    <lineage>
        <taxon>Eukaryota</taxon>
        <taxon>Metazoa</taxon>
        <taxon>Ecdysozoa</taxon>
        <taxon>Nematoda</taxon>
        <taxon>Chromadorea</taxon>
        <taxon>Rhabditida</taxon>
        <taxon>Spirurina</taxon>
        <taxon>Spiruromorpha</taxon>
        <taxon>Filarioidea</taxon>
        <taxon>Onchocercidae</taxon>
        <taxon>Onchocerca</taxon>
    </lineage>
</organism>
<reference evidence="6" key="1">
    <citation type="submission" date="2016-06" db="UniProtKB">
        <authorList>
            <consortium name="WormBaseParasite"/>
        </authorList>
    </citation>
    <scope>IDENTIFICATION</scope>
</reference>
<dbReference type="InterPro" id="IPR036291">
    <property type="entry name" value="NAD(P)-bd_dom_sf"/>
</dbReference>
<keyword evidence="2" id="KW-0560">Oxidoreductase</keyword>
<evidence type="ECO:0000313" key="5">
    <source>
        <dbReference type="Proteomes" id="UP000267606"/>
    </source>
</evidence>
<dbReference type="PANTHER" id="PTHR24322">
    <property type="entry name" value="PKSB"/>
    <property type="match status" value="1"/>
</dbReference>
<dbReference type="GO" id="GO:0005811">
    <property type="term" value="C:lipid droplet"/>
    <property type="evidence" value="ECO:0007669"/>
    <property type="project" value="TreeGrafter"/>
</dbReference>
<keyword evidence="3" id="KW-0472">Membrane</keyword>
<dbReference type="Pfam" id="PF00106">
    <property type="entry name" value="adh_short"/>
    <property type="match status" value="1"/>
</dbReference>
<reference evidence="4 5" key="2">
    <citation type="submission" date="2018-11" db="EMBL/GenBank/DDBJ databases">
        <authorList>
            <consortium name="Pathogen Informatics"/>
        </authorList>
    </citation>
    <scope>NUCLEOTIDE SEQUENCE [LARGE SCALE GENOMIC DNA]</scope>
</reference>
<dbReference type="EMBL" id="UZAJ01007234">
    <property type="protein sequence ID" value="VDO49471.1"/>
    <property type="molecule type" value="Genomic_DNA"/>
</dbReference>